<feature type="region of interest" description="Disordered" evidence="1">
    <location>
        <begin position="613"/>
        <end position="632"/>
    </location>
</feature>
<accession>A0A8S9ZNC4</accession>
<evidence type="ECO:0000313" key="3">
    <source>
        <dbReference type="EMBL" id="KAF7634678.1"/>
    </source>
</evidence>
<reference evidence="3" key="1">
    <citation type="journal article" date="2020" name="Ecol. Evol.">
        <title>Genome structure and content of the rice root-knot nematode (Meloidogyne graminicola).</title>
        <authorList>
            <person name="Phan N.T."/>
            <person name="Danchin E.G.J."/>
            <person name="Klopp C."/>
            <person name="Perfus-Barbeoch L."/>
            <person name="Kozlowski D.K."/>
            <person name="Koutsovoulos G.D."/>
            <person name="Lopez-Roques C."/>
            <person name="Bouchez O."/>
            <person name="Zahm M."/>
            <person name="Besnard G."/>
            <person name="Bellafiore S."/>
        </authorList>
    </citation>
    <scope>NUCLEOTIDE SEQUENCE</scope>
    <source>
        <strain evidence="3">VN-18</strain>
    </source>
</reference>
<evidence type="ECO:0000256" key="1">
    <source>
        <dbReference type="SAM" id="MobiDB-lite"/>
    </source>
</evidence>
<gene>
    <name evidence="3" type="ORF">Mgra_00005926</name>
</gene>
<evidence type="ECO:0000259" key="2">
    <source>
        <dbReference type="Pfam" id="PF23672"/>
    </source>
</evidence>
<name>A0A8S9ZNC4_9BILA</name>
<dbReference type="OrthoDB" id="6060890at2759"/>
<evidence type="ECO:0000313" key="4">
    <source>
        <dbReference type="Proteomes" id="UP000605970"/>
    </source>
</evidence>
<feature type="compositionally biased region" description="Basic and acidic residues" evidence="1">
    <location>
        <begin position="557"/>
        <end position="572"/>
    </location>
</feature>
<organism evidence="3 4">
    <name type="scientific">Meloidogyne graminicola</name>
    <dbReference type="NCBI Taxonomy" id="189291"/>
    <lineage>
        <taxon>Eukaryota</taxon>
        <taxon>Metazoa</taxon>
        <taxon>Ecdysozoa</taxon>
        <taxon>Nematoda</taxon>
        <taxon>Chromadorea</taxon>
        <taxon>Rhabditida</taxon>
        <taxon>Tylenchina</taxon>
        <taxon>Tylenchomorpha</taxon>
        <taxon>Tylenchoidea</taxon>
        <taxon>Meloidogynidae</taxon>
        <taxon>Meloidogyninae</taxon>
        <taxon>Meloidogyne</taxon>
    </lineage>
</organism>
<feature type="compositionally biased region" description="Low complexity" evidence="1">
    <location>
        <begin position="115"/>
        <end position="130"/>
    </location>
</feature>
<keyword evidence="4" id="KW-1185">Reference proteome</keyword>
<feature type="domain" description="DUF7153" evidence="2">
    <location>
        <begin position="317"/>
        <end position="492"/>
    </location>
</feature>
<feature type="region of interest" description="Disordered" evidence="1">
    <location>
        <begin position="110"/>
        <end position="206"/>
    </location>
</feature>
<dbReference type="InterPro" id="IPR055577">
    <property type="entry name" value="DUF7153"/>
</dbReference>
<proteinExistence type="predicted"/>
<dbReference type="AlphaFoldDB" id="A0A8S9ZNC4"/>
<dbReference type="Proteomes" id="UP000605970">
    <property type="component" value="Unassembled WGS sequence"/>
</dbReference>
<protein>
    <recommendedName>
        <fullName evidence="2">DUF7153 domain-containing protein</fullName>
    </recommendedName>
</protein>
<dbReference type="PANTHER" id="PTHR22198:SF1">
    <property type="entry name" value="FERM DOMAIN-CONTAINING PROTEIN"/>
    <property type="match status" value="1"/>
</dbReference>
<sequence>MNLILDAFERVFYPNNLNAKRRASSSGLATTLTGPITPSFSSSSRRTTTTTMNSTSNTTTNSLTTECYQQLDSSKQNRRRQSSGGGAINPGFQNEFVALSIEEPTIKVCNEPSMRIQRQQSGTSRSRSSNAGGGSKRQRKKSNATSGSMASLIFSALSSPNDNRMRRKKPNNNNGNRMSGRRRQLPPRQWSVPEKDGSNVNTTQERDNVTAEPFRLIQKAYSLCCEDSPQLPSSSRSSLIGSPHSPLSISSHNCFNSGATILFGFITTTTSSASLHDCWEKLALESSRLDSEVYFLRCIDPEREYSCPITFTSKLSAKLPFIYYASVTPDLLEQSDLNNLTETIMNEEFDSSTNIQLGCYEELYTLERATDKKQSNKSAHQGFILIFFRLLGEDTYNSSSDLESRWLNWSGAGQIYKYSPRCWELQKVCLLRHLQHSSPRNISSIPSTSSTFAYVLLCEFNEILHPSNALSALDLCEKLRIRNCGLVALYKVFLKLKNLQAFFTQKVTQSCINTSQHQKQQYRQQLLSDQQPKETNLSPNWPLSQQYRKHQLGRMGRSHDERVSIGARREKNSPPSPRPSCGENSPQYLNNNRGTDKLRRLIWAREQQHSLGWEQQPQQQWFGQSTKNGTIL</sequence>
<dbReference type="Pfam" id="PF23672">
    <property type="entry name" value="DUF7153"/>
    <property type="match status" value="1"/>
</dbReference>
<dbReference type="PANTHER" id="PTHR22198">
    <property type="entry name" value="FERM DOMAIN-CONTAINING PROTEIN"/>
    <property type="match status" value="1"/>
</dbReference>
<comment type="caution">
    <text evidence="3">The sequence shown here is derived from an EMBL/GenBank/DDBJ whole genome shotgun (WGS) entry which is preliminary data.</text>
</comment>
<dbReference type="EMBL" id="JABEBT010000053">
    <property type="protein sequence ID" value="KAF7634678.1"/>
    <property type="molecule type" value="Genomic_DNA"/>
</dbReference>
<feature type="compositionally biased region" description="Polar residues" evidence="1">
    <location>
        <begin position="533"/>
        <end position="546"/>
    </location>
</feature>
<feature type="region of interest" description="Disordered" evidence="1">
    <location>
        <begin position="23"/>
        <end position="91"/>
    </location>
</feature>
<feature type="compositionally biased region" description="Polar residues" evidence="1">
    <location>
        <begin position="24"/>
        <end position="36"/>
    </location>
</feature>
<feature type="compositionally biased region" description="Polar residues" evidence="1">
    <location>
        <begin position="582"/>
        <end position="593"/>
    </location>
</feature>
<feature type="region of interest" description="Disordered" evidence="1">
    <location>
        <begin position="523"/>
        <end position="593"/>
    </location>
</feature>
<feature type="compositionally biased region" description="Low complexity" evidence="1">
    <location>
        <begin position="37"/>
        <end position="65"/>
    </location>
</feature>
<feature type="compositionally biased region" description="Polar residues" evidence="1">
    <location>
        <begin position="621"/>
        <end position="632"/>
    </location>
</feature>